<keyword evidence="4" id="KW-0413">Isomerase</keyword>
<evidence type="ECO:0000313" key="8">
    <source>
        <dbReference type="EMBL" id="KYH26830.1"/>
    </source>
</evidence>
<dbReference type="EC" id="5.4.4.2" evidence="3"/>
<sequence length="450" mass="48842">MTVSHRDSSVIAAPDGEGGTLVSRARELADLSYRSFLAAHDPPRIHWAAPDGLEIVGGGAAARLRAAGPDRFDALREGAGRLFSAPDADLPSPARPRAFGGFAFHAGHEPAPPWEGFPAAEFVVPRVQLTRTDETTWLTVSRYDPDADSEAVEAELDRVRSALTAHPAMQPSAAPPGIASTTRTTPREEWTRQVRAATDRIAAGDLRKVVLAQALEVELETAIAIPDVLERLRRTYPECYRFLIEPTESASFFGAPPERLVSLSGRQVETEALAGSAARGESPEEDHELMTSLLESEKIQHEQGVVVDTIREQLEPLGEVRVAEQTVRKLATIQHLRTPIRAELTDDEHVLSIVEALHPTPAVGGLPPEEAWETIRGTETFERGWYAAPVGWFDADGNGEFAVAIRSGVASDDLVTLFAGNGIVADSDPDEEWEEVQLKYRAILDALAAE</sequence>
<dbReference type="GO" id="GO:0000162">
    <property type="term" value="P:L-tryptophan biosynthetic process"/>
    <property type="evidence" value="ECO:0007669"/>
    <property type="project" value="UniProtKB-UniPathway"/>
</dbReference>
<dbReference type="GO" id="GO:0008909">
    <property type="term" value="F:isochorismate synthase activity"/>
    <property type="evidence" value="ECO:0007669"/>
    <property type="project" value="UniProtKB-EC"/>
</dbReference>
<accession>A0A151AH07</accession>
<keyword evidence="8" id="KW-0456">Lyase</keyword>
<dbReference type="PATRIC" id="fig|1008153.3.peg.1969"/>
<dbReference type="OrthoDB" id="195185at2157"/>
<proteinExistence type="inferred from homology"/>
<evidence type="ECO:0000259" key="7">
    <source>
        <dbReference type="Pfam" id="PF00425"/>
    </source>
</evidence>
<dbReference type="AlphaFoldDB" id="A0A151AH07"/>
<evidence type="ECO:0000256" key="3">
    <source>
        <dbReference type="ARBA" id="ARBA00012824"/>
    </source>
</evidence>
<name>A0A151AH07_9EURY</name>
<dbReference type="UniPathway" id="UPA00035">
    <property type="reaction ID" value="UER00040"/>
</dbReference>
<comment type="catalytic activity">
    <reaction evidence="1">
        <text>chorismate = isochorismate</text>
        <dbReference type="Rhea" id="RHEA:18985"/>
        <dbReference type="ChEBI" id="CHEBI:29748"/>
        <dbReference type="ChEBI" id="CHEBI:29780"/>
        <dbReference type="EC" id="5.4.4.2"/>
    </reaction>
</comment>
<feature type="domain" description="Chorismate-utilising enzyme C-terminal" evidence="7">
    <location>
        <begin position="187"/>
        <end position="439"/>
    </location>
</feature>
<dbReference type="Pfam" id="PF00425">
    <property type="entry name" value="Chorismate_bind"/>
    <property type="match status" value="1"/>
</dbReference>
<evidence type="ECO:0000256" key="5">
    <source>
        <dbReference type="ARBA" id="ARBA00041564"/>
    </source>
</evidence>
<dbReference type="RefSeq" id="WP_066381857.1">
    <property type="nucleotide sequence ID" value="NZ_LTAZ01000004.1"/>
</dbReference>
<protein>
    <recommendedName>
        <fullName evidence="3">isochorismate synthase</fullName>
        <ecNumber evidence="3">5.4.4.2</ecNumber>
    </recommendedName>
    <alternativeName>
        <fullName evidence="5">Isochorismate mutase</fullName>
    </alternativeName>
</protein>
<dbReference type="NCBIfam" id="TIGR00543">
    <property type="entry name" value="isochor_syn"/>
    <property type="match status" value="1"/>
</dbReference>
<dbReference type="InterPro" id="IPR015890">
    <property type="entry name" value="Chorismate_C"/>
</dbReference>
<keyword evidence="9" id="KW-1185">Reference proteome</keyword>
<dbReference type="InterPro" id="IPR005801">
    <property type="entry name" value="ADC_synthase"/>
</dbReference>
<dbReference type="PANTHER" id="PTHR42839:SF2">
    <property type="entry name" value="ISOCHORISMATE SYNTHASE ENTC"/>
    <property type="match status" value="1"/>
</dbReference>
<dbReference type="Gene3D" id="3.60.120.10">
    <property type="entry name" value="Anthranilate synthase"/>
    <property type="match status" value="1"/>
</dbReference>
<feature type="region of interest" description="Disordered" evidence="6">
    <location>
        <begin position="167"/>
        <end position="188"/>
    </location>
</feature>
<reference evidence="8 9" key="1">
    <citation type="submission" date="2016-02" db="EMBL/GenBank/DDBJ databases">
        <title>Genome sequence of Halalkalicoccus paucihalophilus DSM 24557.</title>
        <authorList>
            <person name="Poehlein A."/>
            <person name="Daniel R."/>
        </authorList>
    </citation>
    <scope>NUCLEOTIDE SEQUENCE [LARGE SCALE GENOMIC DNA]</scope>
    <source>
        <strain evidence="8 9">DSM 24557</strain>
    </source>
</reference>
<evidence type="ECO:0000256" key="1">
    <source>
        <dbReference type="ARBA" id="ARBA00000799"/>
    </source>
</evidence>
<organism evidence="8 9">
    <name type="scientific">Halalkalicoccus paucihalophilus</name>
    <dbReference type="NCBI Taxonomy" id="1008153"/>
    <lineage>
        <taxon>Archaea</taxon>
        <taxon>Methanobacteriati</taxon>
        <taxon>Methanobacteriota</taxon>
        <taxon>Stenosarchaea group</taxon>
        <taxon>Halobacteria</taxon>
        <taxon>Halobacteriales</taxon>
        <taxon>Halococcaceae</taxon>
        <taxon>Halalkalicoccus</taxon>
    </lineage>
</organism>
<dbReference type="Proteomes" id="UP000075321">
    <property type="component" value="Unassembled WGS sequence"/>
</dbReference>
<dbReference type="InterPro" id="IPR004561">
    <property type="entry name" value="IsoChor_synthase"/>
</dbReference>
<dbReference type="PANTHER" id="PTHR42839">
    <property type="entry name" value="ISOCHORISMATE SYNTHASE ENTC"/>
    <property type="match status" value="1"/>
</dbReference>
<dbReference type="SUPFAM" id="SSF56322">
    <property type="entry name" value="ADC synthase"/>
    <property type="match status" value="1"/>
</dbReference>
<dbReference type="EMBL" id="LTAZ01000004">
    <property type="protein sequence ID" value="KYH26830.1"/>
    <property type="molecule type" value="Genomic_DNA"/>
</dbReference>
<comment type="similarity">
    <text evidence="2">Belongs to the isochorismate synthase family.</text>
</comment>
<dbReference type="GO" id="GO:0016829">
    <property type="term" value="F:lyase activity"/>
    <property type="evidence" value="ECO:0007669"/>
    <property type="project" value="UniProtKB-KW"/>
</dbReference>
<comment type="caution">
    <text evidence="8">The sequence shown here is derived from an EMBL/GenBank/DDBJ whole genome shotgun (WGS) entry which is preliminary data.</text>
</comment>
<evidence type="ECO:0000256" key="6">
    <source>
        <dbReference type="SAM" id="MobiDB-lite"/>
    </source>
</evidence>
<evidence type="ECO:0000256" key="2">
    <source>
        <dbReference type="ARBA" id="ARBA00005297"/>
    </source>
</evidence>
<gene>
    <name evidence="8" type="primary">trpE_2</name>
    <name evidence="8" type="ORF">HAPAU_19380</name>
</gene>
<evidence type="ECO:0000256" key="4">
    <source>
        <dbReference type="ARBA" id="ARBA00023235"/>
    </source>
</evidence>
<evidence type="ECO:0000313" key="9">
    <source>
        <dbReference type="Proteomes" id="UP000075321"/>
    </source>
</evidence>